<dbReference type="PROSITE" id="PS51257">
    <property type="entry name" value="PROKAR_LIPOPROTEIN"/>
    <property type="match status" value="1"/>
</dbReference>
<evidence type="ECO:0000313" key="2">
    <source>
        <dbReference type="EMBL" id="MFJ2825726.1"/>
    </source>
</evidence>
<feature type="signal peptide" evidence="1">
    <location>
        <begin position="1"/>
        <end position="20"/>
    </location>
</feature>
<evidence type="ECO:0008006" key="4">
    <source>
        <dbReference type="Google" id="ProtNLM"/>
    </source>
</evidence>
<keyword evidence="1" id="KW-0732">Signal</keyword>
<protein>
    <recommendedName>
        <fullName evidence="4">DUF3558 domain-containing protein</fullName>
    </recommendedName>
</protein>
<organism evidence="2 3">
    <name type="scientific">Streptomyces toxytricini</name>
    <name type="common">Actinomyces toxytricini</name>
    <dbReference type="NCBI Taxonomy" id="67369"/>
    <lineage>
        <taxon>Bacteria</taxon>
        <taxon>Bacillati</taxon>
        <taxon>Actinomycetota</taxon>
        <taxon>Actinomycetes</taxon>
        <taxon>Kitasatosporales</taxon>
        <taxon>Streptomycetaceae</taxon>
        <taxon>Streptomyces</taxon>
    </lineage>
</organism>
<dbReference type="Proteomes" id="UP001617351">
    <property type="component" value="Unassembled WGS sequence"/>
</dbReference>
<dbReference type="EMBL" id="JBIUYY010000021">
    <property type="protein sequence ID" value="MFJ2825726.1"/>
    <property type="molecule type" value="Genomic_DNA"/>
</dbReference>
<dbReference type="RefSeq" id="WP_402387416.1">
    <property type="nucleotide sequence ID" value="NZ_JBIUYY010000021.1"/>
</dbReference>
<name>A0ABW8EV28_STRT5</name>
<gene>
    <name evidence="2" type="ORF">ACIO7M_32115</name>
</gene>
<accession>A0ABW8EV28</accession>
<comment type="caution">
    <text evidence="2">The sequence shown here is derived from an EMBL/GenBank/DDBJ whole genome shotgun (WGS) entry which is preliminary data.</text>
</comment>
<proteinExistence type="predicted"/>
<evidence type="ECO:0000256" key="1">
    <source>
        <dbReference type="SAM" id="SignalP"/>
    </source>
</evidence>
<evidence type="ECO:0000313" key="3">
    <source>
        <dbReference type="Proteomes" id="UP001617351"/>
    </source>
</evidence>
<keyword evidence="3" id="KW-1185">Reference proteome</keyword>
<sequence>MKRALTAVTAGAALVLSLAACDTVDEAIPGTICGTPISPDLSGPLLQPHGKIAEASRVERNQPKVTAPCVVSVDGKRALSFRFGWHDGPPEDMLARSRESTIVGLTEPSRVDLGFEDSVLGNEGAAATAPCQTAGGDHFTLKMKVDRANALKQDLRPHIEAFMRAYMAETLKTLGCR</sequence>
<feature type="chain" id="PRO_5047503744" description="DUF3558 domain-containing protein" evidence="1">
    <location>
        <begin position="21"/>
        <end position="177"/>
    </location>
</feature>
<reference evidence="2 3" key="1">
    <citation type="submission" date="2024-10" db="EMBL/GenBank/DDBJ databases">
        <title>The Natural Products Discovery Center: Release of the First 8490 Sequenced Strains for Exploring Actinobacteria Biosynthetic Diversity.</title>
        <authorList>
            <person name="Kalkreuter E."/>
            <person name="Kautsar S.A."/>
            <person name="Yang D."/>
            <person name="Bader C.D."/>
            <person name="Teijaro C.N."/>
            <person name="Fluegel L."/>
            <person name="Davis C.M."/>
            <person name="Simpson J.R."/>
            <person name="Lauterbach L."/>
            <person name="Steele A.D."/>
            <person name="Gui C."/>
            <person name="Meng S."/>
            <person name="Li G."/>
            <person name="Viehrig K."/>
            <person name="Ye F."/>
            <person name="Su P."/>
            <person name="Kiefer A.F."/>
            <person name="Nichols A."/>
            <person name="Cepeda A.J."/>
            <person name="Yan W."/>
            <person name="Fan B."/>
            <person name="Jiang Y."/>
            <person name="Adhikari A."/>
            <person name="Zheng C.-J."/>
            <person name="Schuster L."/>
            <person name="Cowan T.M."/>
            <person name="Smanski M.J."/>
            <person name="Chevrette M.G."/>
            <person name="De Carvalho L.P.S."/>
            <person name="Shen B."/>
        </authorList>
    </citation>
    <scope>NUCLEOTIDE SEQUENCE [LARGE SCALE GENOMIC DNA]</scope>
    <source>
        <strain evidence="2 3">NPDC087220</strain>
    </source>
</reference>